<gene>
    <name evidence="2" type="ORF">Sangu_0673500</name>
</gene>
<feature type="compositionally biased region" description="Basic and acidic residues" evidence="1">
    <location>
        <begin position="74"/>
        <end position="92"/>
    </location>
</feature>
<reference evidence="2" key="2">
    <citation type="journal article" date="2024" name="Plant">
        <title>Genomic evolution and insights into agronomic trait innovations of Sesamum species.</title>
        <authorList>
            <person name="Miao H."/>
            <person name="Wang L."/>
            <person name="Qu L."/>
            <person name="Liu H."/>
            <person name="Sun Y."/>
            <person name="Le M."/>
            <person name="Wang Q."/>
            <person name="Wei S."/>
            <person name="Zheng Y."/>
            <person name="Lin W."/>
            <person name="Duan Y."/>
            <person name="Cao H."/>
            <person name="Xiong S."/>
            <person name="Wang X."/>
            <person name="Wei L."/>
            <person name="Li C."/>
            <person name="Ma Q."/>
            <person name="Ju M."/>
            <person name="Zhao R."/>
            <person name="Li G."/>
            <person name="Mu C."/>
            <person name="Tian Q."/>
            <person name="Mei H."/>
            <person name="Zhang T."/>
            <person name="Gao T."/>
            <person name="Zhang H."/>
        </authorList>
    </citation>
    <scope>NUCLEOTIDE SEQUENCE</scope>
    <source>
        <strain evidence="2">G01</strain>
    </source>
</reference>
<evidence type="ECO:0008006" key="3">
    <source>
        <dbReference type="Google" id="ProtNLM"/>
    </source>
</evidence>
<reference evidence="2" key="1">
    <citation type="submission" date="2020-06" db="EMBL/GenBank/DDBJ databases">
        <authorList>
            <person name="Li T."/>
            <person name="Hu X."/>
            <person name="Zhang T."/>
            <person name="Song X."/>
            <person name="Zhang H."/>
            <person name="Dai N."/>
            <person name="Sheng W."/>
            <person name="Hou X."/>
            <person name="Wei L."/>
        </authorList>
    </citation>
    <scope>NUCLEOTIDE SEQUENCE</scope>
    <source>
        <strain evidence="2">G01</strain>
        <tissue evidence="2">Leaf</tissue>
    </source>
</reference>
<feature type="region of interest" description="Disordered" evidence="1">
    <location>
        <begin position="1"/>
        <end position="96"/>
    </location>
</feature>
<sequence length="120" mass="13563">MSTPLNDCPRCINRQDQSNISSTARPDGKIVDDPFQPKRSSSNTGEDFNNDHQSGDETSEAQTTPVHPVKLKRQGKEGEANSRLIKQDKEMDNQMQEAAIEQARELDTTKGQIQYMEERI</sequence>
<comment type="caution">
    <text evidence="2">The sequence shown here is derived from an EMBL/GenBank/DDBJ whole genome shotgun (WGS) entry which is preliminary data.</text>
</comment>
<feature type="compositionally biased region" description="Polar residues" evidence="1">
    <location>
        <begin position="14"/>
        <end position="24"/>
    </location>
</feature>
<feature type="compositionally biased region" description="Basic and acidic residues" evidence="1">
    <location>
        <begin position="26"/>
        <end position="36"/>
    </location>
</feature>
<protein>
    <recommendedName>
        <fullName evidence="3">No apical meristem-associated C-terminal domain-containing protein</fullName>
    </recommendedName>
</protein>
<organism evidence="2">
    <name type="scientific">Sesamum angustifolium</name>
    <dbReference type="NCBI Taxonomy" id="2727405"/>
    <lineage>
        <taxon>Eukaryota</taxon>
        <taxon>Viridiplantae</taxon>
        <taxon>Streptophyta</taxon>
        <taxon>Embryophyta</taxon>
        <taxon>Tracheophyta</taxon>
        <taxon>Spermatophyta</taxon>
        <taxon>Magnoliopsida</taxon>
        <taxon>eudicotyledons</taxon>
        <taxon>Gunneridae</taxon>
        <taxon>Pentapetalae</taxon>
        <taxon>asterids</taxon>
        <taxon>lamiids</taxon>
        <taxon>Lamiales</taxon>
        <taxon>Pedaliaceae</taxon>
        <taxon>Sesamum</taxon>
    </lineage>
</organism>
<name>A0AAW2QD21_9LAMI</name>
<dbReference type="AlphaFoldDB" id="A0AAW2QD21"/>
<evidence type="ECO:0000313" key="2">
    <source>
        <dbReference type="EMBL" id="KAL0365759.1"/>
    </source>
</evidence>
<proteinExistence type="predicted"/>
<accession>A0AAW2QD21</accession>
<dbReference type="EMBL" id="JACGWK010000003">
    <property type="protein sequence ID" value="KAL0365759.1"/>
    <property type="molecule type" value="Genomic_DNA"/>
</dbReference>
<feature type="compositionally biased region" description="Polar residues" evidence="1">
    <location>
        <begin position="38"/>
        <end position="47"/>
    </location>
</feature>
<evidence type="ECO:0000256" key="1">
    <source>
        <dbReference type="SAM" id="MobiDB-lite"/>
    </source>
</evidence>